<dbReference type="GO" id="GO:0006351">
    <property type="term" value="P:DNA-templated transcription"/>
    <property type="evidence" value="ECO:0007669"/>
    <property type="project" value="InterPro"/>
</dbReference>
<dbReference type="InterPro" id="IPR036864">
    <property type="entry name" value="Zn2-C6_fun-type_DNA-bd_sf"/>
</dbReference>
<dbReference type="InterPro" id="IPR001138">
    <property type="entry name" value="Zn2Cys6_DnaBD"/>
</dbReference>
<dbReference type="Pfam" id="PF00172">
    <property type="entry name" value="Zn_clus"/>
    <property type="match status" value="1"/>
</dbReference>
<reference evidence="5" key="1">
    <citation type="submission" date="2022-07" db="EMBL/GenBank/DDBJ databases">
        <title>Draft genome sequence of Zalerion maritima ATCC 34329, a (micro)plastics degrading marine fungus.</title>
        <authorList>
            <person name="Paco A."/>
            <person name="Goncalves M.F.M."/>
            <person name="Rocha-Santos T.A.P."/>
            <person name="Alves A."/>
        </authorList>
    </citation>
    <scope>NUCLEOTIDE SEQUENCE</scope>
    <source>
        <strain evidence="5">ATCC 34329</strain>
    </source>
</reference>
<organism evidence="5 6">
    <name type="scientific">Zalerion maritima</name>
    <dbReference type="NCBI Taxonomy" id="339359"/>
    <lineage>
        <taxon>Eukaryota</taxon>
        <taxon>Fungi</taxon>
        <taxon>Dikarya</taxon>
        <taxon>Ascomycota</taxon>
        <taxon>Pezizomycotina</taxon>
        <taxon>Sordariomycetes</taxon>
        <taxon>Lulworthiomycetidae</taxon>
        <taxon>Lulworthiales</taxon>
        <taxon>Lulworthiaceae</taxon>
        <taxon>Zalerion</taxon>
    </lineage>
</organism>
<dbReference type="PANTHER" id="PTHR47655">
    <property type="entry name" value="QUINIC ACID UTILIZATION ACTIVATOR"/>
    <property type="match status" value="1"/>
</dbReference>
<feature type="domain" description="Zn(2)-C6 fungal-type" evidence="4">
    <location>
        <begin position="25"/>
        <end position="55"/>
    </location>
</feature>
<keyword evidence="2" id="KW-0539">Nucleus</keyword>
<sequence length="797" mass="86289">MPSTRLESAAEDGRGPAKRRRVSRACDQCRTAREKCDGAHPECFRCSSQKRTCTYEASPKKRGVQTGYIRSLEVGLAWIFEHIPGSEGALNEAIKKGTDGRPKSKIERGKDALFKRWKRSTVRNSVEQKLPGKVPDTKLSPLEEGSESEEDHESIKSNRHDSDLGTTGAVHSTASPSNQPVFNQAAEGATCGSGRGKRPLTTLGLEQQKPGRHGRASGSALHLSLPPNHWRLIDVYFAFTHCWLPIVEKHALLKTTYSYSAGKLDLNVDEPTSANHAELWGVLTLACFQDSASSNAAASRGSEVPTASPAILSPQDCYNIALSLIPSPGADFKVQHVRTLLLLSLIDIGRGQNSRAWLMIGKAVRIALLLRLHQHPNSMVSRLDRRSYMGCFVLDTICSILLKLPPHIRPDPETPISAPPVDDLDEWQPWTGCAEFGSSGNISHARSPAHSMTIFNQLHRIVTTLNICTAQRSGAMGWGSHLGGLKASFHTEQPFGEFLMTGVTTQPRPPSAFLARLTLLMGQIIFGTHSVATTIQFIENLKQICSLFGVSSTPSLVTAYISIIEYTTKLDGLAHEEIMWLESFKRQTSEVWTGLLAPTSLAFLRSSNETSPEDGMQPPTEVNKISSSCEQNTNTLSTAYQAPIIIPHVSQHITSSPSSGPAGGQPQSFLDGGGDSGGLPGQQPPQPGSSHGPSPRHQHQHSPGARFSEMGGGMVLGNATGPPQASANHIAMGAMTAPVDYDALLDELSMIESTERPDLDTQFMANLGFAPGSDLNDVLAYGFGAQNIHPDTHWQER</sequence>
<feature type="compositionally biased region" description="Gly residues" evidence="3">
    <location>
        <begin position="671"/>
        <end position="680"/>
    </location>
</feature>
<feature type="compositionally biased region" description="Polar residues" evidence="3">
    <location>
        <begin position="169"/>
        <end position="182"/>
    </location>
</feature>
<dbReference type="InterPro" id="IPR007219">
    <property type="entry name" value="XnlR_reg_dom"/>
</dbReference>
<evidence type="ECO:0000313" key="6">
    <source>
        <dbReference type="Proteomes" id="UP001201980"/>
    </source>
</evidence>
<feature type="compositionally biased region" description="Basic and acidic residues" evidence="3">
    <location>
        <begin position="153"/>
        <end position="163"/>
    </location>
</feature>
<dbReference type="AlphaFoldDB" id="A0AAD5WQ16"/>
<proteinExistence type="predicted"/>
<feature type="region of interest" description="Disordered" evidence="3">
    <location>
        <begin position="1"/>
        <end position="24"/>
    </location>
</feature>
<dbReference type="Proteomes" id="UP001201980">
    <property type="component" value="Unassembled WGS sequence"/>
</dbReference>
<feature type="region of interest" description="Disordered" evidence="3">
    <location>
        <begin position="651"/>
        <end position="722"/>
    </location>
</feature>
<dbReference type="Gene3D" id="4.10.240.10">
    <property type="entry name" value="Zn(2)-C6 fungal-type DNA-binding domain"/>
    <property type="match status" value="1"/>
</dbReference>
<feature type="region of interest" description="Disordered" evidence="3">
    <location>
        <begin position="124"/>
        <end position="220"/>
    </location>
</feature>
<evidence type="ECO:0000256" key="2">
    <source>
        <dbReference type="ARBA" id="ARBA00023242"/>
    </source>
</evidence>
<dbReference type="SUPFAM" id="SSF57701">
    <property type="entry name" value="Zn2/Cys6 DNA-binding domain"/>
    <property type="match status" value="1"/>
</dbReference>
<protein>
    <recommendedName>
        <fullName evidence="4">Zn(2)-C6 fungal-type domain-containing protein</fullName>
    </recommendedName>
</protein>
<dbReference type="CDD" id="cd00067">
    <property type="entry name" value="GAL4"/>
    <property type="match status" value="1"/>
</dbReference>
<dbReference type="InterPro" id="IPR052783">
    <property type="entry name" value="Metabolic/Drug-Res_Regulator"/>
</dbReference>
<evidence type="ECO:0000256" key="1">
    <source>
        <dbReference type="ARBA" id="ARBA00022723"/>
    </source>
</evidence>
<dbReference type="SMART" id="SM00066">
    <property type="entry name" value="GAL4"/>
    <property type="match status" value="1"/>
</dbReference>
<feature type="compositionally biased region" description="Low complexity" evidence="3">
    <location>
        <begin position="655"/>
        <end position="668"/>
    </location>
</feature>
<evidence type="ECO:0000259" key="4">
    <source>
        <dbReference type="PROSITE" id="PS50048"/>
    </source>
</evidence>
<dbReference type="GO" id="GO:0000981">
    <property type="term" value="F:DNA-binding transcription factor activity, RNA polymerase II-specific"/>
    <property type="evidence" value="ECO:0007669"/>
    <property type="project" value="InterPro"/>
</dbReference>
<dbReference type="PROSITE" id="PS50048">
    <property type="entry name" value="ZN2_CY6_FUNGAL_2"/>
    <property type="match status" value="1"/>
</dbReference>
<dbReference type="GO" id="GO:0003677">
    <property type="term" value="F:DNA binding"/>
    <property type="evidence" value="ECO:0007669"/>
    <property type="project" value="InterPro"/>
</dbReference>
<dbReference type="Pfam" id="PF04082">
    <property type="entry name" value="Fungal_trans"/>
    <property type="match status" value="1"/>
</dbReference>
<dbReference type="GO" id="GO:0008270">
    <property type="term" value="F:zinc ion binding"/>
    <property type="evidence" value="ECO:0007669"/>
    <property type="project" value="InterPro"/>
</dbReference>
<keyword evidence="1" id="KW-0479">Metal-binding</keyword>
<gene>
    <name evidence="5" type="ORF">MKZ38_005977</name>
</gene>
<keyword evidence="6" id="KW-1185">Reference proteome</keyword>
<dbReference type="CDD" id="cd12148">
    <property type="entry name" value="fungal_TF_MHR"/>
    <property type="match status" value="1"/>
</dbReference>
<feature type="region of interest" description="Disordered" evidence="3">
    <location>
        <begin position="606"/>
        <end position="629"/>
    </location>
</feature>
<dbReference type="PANTHER" id="PTHR47655:SF2">
    <property type="entry name" value="QUINIC ACID UTILIZATION ACTIVATOR"/>
    <property type="match status" value="1"/>
</dbReference>
<accession>A0AAD5WQ16</accession>
<dbReference type="GO" id="GO:0045944">
    <property type="term" value="P:positive regulation of transcription by RNA polymerase II"/>
    <property type="evidence" value="ECO:0007669"/>
    <property type="project" value="TreeGrafter"/>
</dbReference>
<dbReference type="EMBL" id="JAKWBI020000361">
    <property type="protein sequence ID" value="KAJ2896005.1"/>
    <property type="molecule type" value="Genomic_DNA"/>
</dbReference>
<evidence type="ECO:0000256" key="3">
    <source>
        <dbReference type="SAM" id="MobiDB-lite"/>
    </source>
</evidence>
<name>A0AAD5WQ16_9PEZI</name>
<dbReference type="SMART" id="SM00906">
    <property type="entry name" value="Fungal_trans"/>
    <property type="match status" value="1"/>
</dbReference>
<comment type="caution">
    <text evidence="5">The sequence shown here is derived from an EMBL/GenBank/DDBJ whole genome shotgun (WGS) entry which is preliminary data.</text>
</comment>
<evidence type="ECO:0000313" key="5">
    <source>
        <dbReference type="EMBL" id="KAJ2896005.1"/>
    </source>
</evidence>
<dbReference type="PROSITE" id="PS00463">
    <property type="entry name" value="ZN2_CY6_FUNGAL_1"/>
    <property type="match status" value="1"/>
</dbReference>